<reference evidence="7 8" key="1">
    <citation type="submission" date="2019-02" db="EMBL/GenBank/DDBJ databases">
        <title>Isolation and identification of novel species under the genus Muribaculum.</title>
        <authorList>
            <person name="Miyake S."/>
            <person name="Ding Y."/>
            <person name="Low A."/>
            <person name="Soh M."/>
            <person name="Seedorf H."/>
        </authorList>
    </citation>
    <scope>NUCLEOTIDE SEQUENCE [LARGE SCALE GENOMIC DNA]</scope>
    <source>
        <strain evidence="7 8">TLL-A4</strain>
    </source>
</reference>
<evidence type="ECO:0000256" key="6">
    <source>
        <dbReference type="SAM" id="Phobius"/>
    </source>
</evidence>
<keyword evidence="3 6" id="KW-0812">Transmembrane</keyword>
<feature type="transmembrane region" description="Helical" evidence="6">
    <location>
        <begin position="380"/>
        <end position="400"/>
    </location>
</feature>
<proteinExistence type="predicted"/>
<evidence type="ECO:0000256" key="1">
    <source>
        <dbReference type="ARBA" id="ARBA00004651"/>
    </source>
</evidence>
<dbReference type="RefSeq" id="WP_136409507.1">
    <property type="nucleotide sequence ID" value="NZ_CP039393.1"/>
</dbReference>
<feature type="transmembrane region" description="Helical" evidence="6">
    <location>
        <begin position="12"/>
        <end position="34"/>
    </location>
</feature>
<feature type="transmembrane region" description="Helical" evidence="6">
    <location>
        <begin position="46"/>
        <end position="68"/>
    </location>
</feature>
<keyword evidence="2" id="KW-1003">Cell membrane</keyword>
<feature type="transmembrane region" description="Helical" evidence="6">
    <location>
        <begin position="161"/>
        <end position="180"/>
    </location>
</feature>
<dbReference type="PANTHER" id="PTHR30250:SF26">
    <property type="entry name" value="PSMA PROTEIN"/>
    <property type="match status" value="1"/>
</dbReference>
<evidence type="ECO:0000256" key="2">
    <source>
        <dbReference type="ARBA" id="ARBA00022475"/>
    </source>
</evidence>
<feature type="transmembrane region" description="Helical" evidence="6">
    <location>
        <begin position="442"/>
        <end position="465"/>
    </location>
</feature>
<gene>
    <name evidence="7" type="ORF">E7746_00670</name>
</gene>
<comment type="subcellular location">
    <subcellularLocation>
        <location evidence="1">Cell membrane</location>
        <topology evidence="1">Multi-pass membrane protein</topology>
    </subcellularLocation>
</comment>
<feature type="transmembrane region" description="Helical" evidence="6">
    <location>
        <begin position="232"/>
        <end position="253"/>
    </location>
</feature>
<evidence type="ECO:0000313" key="8">
    <source>
        <dbReference type="Proteomes" id="UP000297031"/>
    </source>
</evidence>
<feature type="transmembrane region" description="Helical" evidence="6">
    <location>
        <begin position="304"/>
        <end position="327"/>
    </location>
</feature>
<dbReference type="OrthoDB" id="5365632at2"/>
<evidence type="ECO:0000313" key="7">
    <source>
        <dbReference type="EMBL" id="QCD34497.1"/>
    </source>
</evidence>
<feature type="transmembrane region" description="Helical" evidence="6">
    <location>
        <begin position="131"/>
        <end position="149"/>
    </location>
</feature>
<sequence length="511" mass="57723">MSNINAGNNKRIAKNTIFLYFRMAVVMIVKFYIARVLLEALGVQEYGVWNLLASFVISFQFISAPIVVSTQRFLNYDMGQGGNRLTSIFNLSFELILIVSILLTIVLETAGLWFVEHKMNFPPESANSVELLYQLTILSLVFQLVQKPFESIVIAHEKMSFYAYIAFFEVIVLLVITIMLKCDISDNKLIWYGAMNLVLYVTEFLIYIIYCHRRFSCCKFRLCWDRKQAKEIAVFSGWNLFGGLSSMTANQGVNVLLNIFFNVVVNAAFGIATQIRGAINLLIGNLQKAFDPQIVKNYSLGNTARFHSLTFGIITFSYILALVVVFPLCWNIDFILTIWLGNDVPRFASIFSILTLLQMLFVALGGPIDTAIFATGKIKSYQLWLSGEIFLNIVICYILFRLSYGPISAFIVKLLVEVMITFTRLLFLSRVGISFGIVVRKVLLPLLVVSLLSCGIAAAICSYISFSDSWIGLLGSTLIFELLLVITVWGVVLDNDKRQTVIRKVKTIFIR</sequence>
<dbReference type="EMBL" id="CP039393">
    <property type="protein sequence ID" value="QCD34497.1"/>
    <property type="molecule type" value="Genomic_DNA"/>
</dbReference>
<feature type="transmembrane region" description="Helical" evidence="6">
    <location>
        <begin position="259"/>
        <end position="283"/>
    </location>
</feature>
<dbReference type="Proteomes" id="UP000297031">
    <property type="component" value="Chromosome"/>
</dbReference>
<dbReference type="AlphaFoldDB" id="A0A4V1D1A2"/>
<protein>
    <recommendedName>
        <fullName evidence="9">Lipopolysaccharide biosynthesis protein</fullName>
    </recommendedName>
</protein>
<dbReference type="InterPro" id="IPR050833">
    <property type="entry name" value="Poly_Biosynth_Transport"/>
</dbReference>
<evidence type="ECO:0000256" key="5">
    <source>
        <dbReference type="ARBA" id="ARBA00023136"/>
    </source>
</evidence>
<feature type="transmembrane region" description="Helical" evidence="6">
    <location>
        <begin position="192"/>
        <end position="211"/>
    </location>
</feature>
<keyword evidence="5 6" id="KW-0472">Membrane</keyword>
<feature type="transmembrane region" description="Helical" evidence="6">
    <location>
        <begin position="347"/>
        <end position="368"/>
    </location>
</feature>
<keyword evidence="8" id="KW-1185">Reference proteome</keyword>
<evidence type="ECO:0008006" key="9">
    <source>
        <dbReference type="Google" id="ProtNLM"/>
    </source>
</evidence>
<name>A0A4V1D1A2_9BACT</name>
<feature type="transmembrane region" description="Helical" evidence="6">
    <location>
        <begin position="471"/>
        <end position="493"/>
    </location>
</feature>
<organism evidence="7 8">
    <name type="scientific">Muribaculum gordoncarteri</name>
    <dbReference type="NCBI Taxonomy" id="2530390"/>
    <lineage>
        <taxon>Bacteria</taxon>
        <taxon>Pseudomonadati</taxon>
        <taxon>Bacteroidota</taxon>
        <taxon>Bacteroidia</taxon>
        <taxon>Bacteroidales</taxon>
        <taxon>Muribaculaceae</taxon>
        <taxon>Muribaculum</taxon>
    </lineage>
</organism>
<dbReference type="PANTHER" id="PTHR30250">
    <property type="entry name" value="PST FAMILY PREDICTED COLANIC ACID TRANSPORTER"/>
    <property type="match status" value="1"/>
</dbReference>
<evidence type="ECO:0000256" key="3">
    <source>
        <dbReference type="ARBA" id="ARBA00022692"/>
    </source>
</evidence>
<evidence type="ECO:0000256" key="4">
    <source>
        <dbReference type="ARBA" id="ARBA00022989"/>
    </source>
</evidence>
<accession>A0A4V1D1A2</accession>
<keyword evidence="4 6" id="KW-1133">Transmembrane helix</keyword>
<dbReference type="GO" id="GO:0005886">
    <property type="term" value="C:plasma membrane"/>
    <property type="evidence" value="ECO:0007669"/>
    <property type="project" value="UniProtKB-SubCell"/>
</dbReference>
<feature type="transmembrane region" description="Helical" evidence="6">
    <location>
        <begin position="88"/>
        <end position="111"/>
    </location>
</feature>
<dbReference type="KEGG" id="mgod:E7746_00670"/>